<evidence type="ECO:0000256" key="9">
    <source>
        <dbReference type="ARBA" id="ARBA00045275"/>
    </source>
</evidence>
<dbReference type="SUPFAM" id="SSF69572">
    <property type="entry name" value="Activating enzymes of the ubiquitin-like proteins"/>
    <property type="match status" value="1"/>
</dbReference>
<name>A0A5F9DSJ0_RABIT</name>
<dbReference type="Pfam" id="PF00899">
    <property type="entry name" value="ThiF"/>
    <property type="match status" value="1"/>
</dbReference>
<dbReference type="GO" id="GO:0071569">
    <property type="term" value="P:protein ufmylation"/>
    <property type="evidence" value="ECO:0007669"/>
    <property type="project" value="UniProtKB-ARBA"/>
</dbReference>
<keyword evidence="13" id="KW-1185">Reference proteome</keyword>
<dbReference type="InterPro" id="IPR045886">
    <property type="entry name" value="ThiF/MoeB/HesA"/>
</dbReference>
<dbReference type="GeneTree" id="ENSGT00940000156177"/>
<dbReference type="Gene3D" id="3.40.50.720">
    <property type="entry name" value="NAD(P)-binding Rossmann-like Domain"/>
    <property type="match status" value="1"/>
</dbReference>
<protein>
    <recommendedName>
        <fullName evidence="2">Ubiquitin-like modifier-activating enzyme 5</fullName>
    </recommendedName>
    <alternativeName>
        <fullName evidence="8">UFM1-activating enzyme</fullName>
    </alternativeName>
</protein>
<gene>
    <name evidence="12" type="primary">UBA5</name>
</gene>
<dbReference type="FunFam" id="3.40.50.720:FF:000066">
    <property type="entry name" value="Putative ubiquitin-like modifier-activating enzyme 5"/>
    <property type="match status" value="1"/>
</dbReference>
<comment type="similarity">
    <text evidence="1">Belongs to the ubiquitin-activating E1 family. UBA5 subfamily.</text>
</comment>
<dbReference type="EMBL" id="AAGW02015443">
    <property type="status" value="NOT_ANNOTATED_CDS"/>
    <property type="molecule type" value="Genomic_DNA"/>
</dbReference>
<evidence type="ECO:0000256" key="6">
    <source>
        <dbReference type="ARBA" id="ARBA00022833"/>
    </source>
</evidence>
<evidence type="ECO:0000256" key="8">
    <source>
        <dbReference type="ARBA" id="ARBA00030506"/>
    </source>
</evidence>
<proteinExistence type="inferred from homology"/>
<organism evidence="12 13">
    <name type="scientific">Oryctolagus cuniculus</name>
    <name type="common">Rabbit</name>
    <dbReference type="NCBI Taxonomy" id="9986"/>
    <lineage>
        <taxon>Eukaryota</taxon>
        <taxon>Metazoa</taxon>
        <taxon>Chordata</taxon>
        <taxon>Craniata</taxon>
        <taxon>Vertebrata</taxon>
        <taxon>Euteleostomi</taxon>
        <taxon>Mammalia</taxon>
        <taxon>Eutheria</taxon>
        <taxon>Euarchontoglires</taxon>
        <taxon>Glires</taxon>
        <taxon>Lagomorpha</taxon>
        <taxon>Leporidae</taxon>
        <taxon>Oryctolagus</taxon>
    </lineage>
</organism>
<dbReference type="InterPro" id="IPR029752">
    <property type="entry name" value="D-isomer_DH_CS1"/>
</dbReference>
<keyword evidence="5" id="KW-0833">Ubl conjugation pathway</keyword>
<reference evidence="12 13" key="1">
    <citation type="journal article" date="2011" name="Nature">
        <title>A high-resolution map of human evolutionary constraint using 29 mammals.</title>
        <authorList>
            <person name="Lindblad-Toh K."/>
            <person name="Garber M."/>
            <person name="Zuk O."/>
            <person name="Lin M.F."/>
            <person name="Parker B.J."/>
            <person name="Washietl S."/>
            <person name="Kheradpour P."/>
            <person name="Ernst J."/>
            <person name="Jordan G."/>
            <person name="Mauceli E."/>
            <person name="Ward L.D."/>
            <person name="Lowe C.B."/>
            <person name="Holloway A.K."/>
            <person name="Clamp M."/>
            <person name="Gnerre S."/>
            <person name="Alfoldi J."/>
            <person name="Beal K."/>
            <person name="Chang J."/>
            <person name="Clawson H."/>
            <person name="Cuff J."/>
            <person name="Di Palma F."/>
            <person name="Fitzgerald S."/>
            <person name="Flicek P."/>
            <person name="Guttman M."/>
            <person name="Hubisz M.J."/>
            <person name="Jaffe D.B."/>
            <person name="Jungreis I."/>
            <person name="Kent W.J."/>
            <person name="Kostka D."/>
            <person name="Lara M."/>
            <person name="Martins A.L."/>
            <person name="Massingham T."/>
            <person name="Moltke I."/>
            <person name="Raney B.J."/>
            <person name="Rasmussen M.D."/>
            <person name="Robinson J."/>
            <person name="Stark A."/>
            <person name="Vilella A.J."/>
            <person name="Wen J."/>
            <person name="Xie X."/>
            <person name="Zody M.C."/>
            <person name="Baldwin J."/>
            <person name="Bloom T."/>
            <person name="Chin C.W."/>
            <person name="Heiman D."/>
            <person name="Nicol R."/>
            <person name="Nusbaum C."/>
            <person name="Young S."/>
            <person name="Wilkinson J."/>
            <person name="Worley K.C."/>
            <person name="Kovar C.L."/>
            <person name="Muzny D.M."/>
            <person name="Gibbs R.A."/>
            <person name="Cree A."/>
            <person name="Dihn H.H."/>
            <person name="Fowler G."/>
            <person name="Jhangiani S."/>
            <person name="Joshi V."/>
            <person name="Lee S."/>
            <person name="Lewis L.R."/>
            <person name="Nazareth L.V."/>
            <person name="Okwuonu G."/>
            <person name="Santibanez J."/>
            <person name="Warren W.C."/>
            <person name="Mardis E.R."/>
            <person name="Weinstock G.M."/>
            <person name="Wilson R.K."/>
            <person name="Delehaunty K."/>
            <person name="Dooling D."/>
            <person name="Fronik C."/>
            <person name="Fulton L."/>
            <person name="Fulton B."/>
            <person name="Graves T."/>
            <person name="Minx P."/>
            <person name="Sodergren E."/>
            <person name="Birney E."/>
            <person name="Margulies E.H."/>
            <person name="Herrero J."/>
            <person name="Green E.D."/>
            <person name="Haussler D."/>
            <person name="Siepel A."/>
            <person name="Goldman N."/>
            <person name="Pollard K.S."/>
            <person name="Pedersen J.S."/>
            <person name="Lander E.S."/>
            <person name="Kellis M."/>
        </authorList>
    </citation>
    <scope>NUCLEOTIDE SEQUENCE [LARGE SCALE GENOMIC DNA]</scope>
    <source>
        <strain evidence="12 13">Thorbecke inbred</strain>
    </source>
</reference>
<evidence type="ECO:0000256" key="4">
    <source>
        <dbReference type="ARBA" id="ARBA00022741"/>
    </source>
</evidence>
<dbReference type="Bgee" id="ENSOCUG00000015750">
    <property type="expression patterns" value="Expressed in autopod skin and 15 other cell types or tissues"/>
</dbReference>
<comment type="subunit">
    <text evidence="10">Homodimer; homodimerization is required for UFM1 activation. Interacts (via UIS motif) with UFM1; binds UFM1 via a trans-binding mechanism in which UFM1 interacts with distinct sites in both subunits of the UBA5 homodimer. Interacts (via C-terminus) with UFC1. Interacts (via UIS motif) with GABARAPL2 and, with lower affinity, with GABARAP and GABARAPL1.</text>
</comment>
<evidence type="ECO:0000256" key="7">
    <source>
        <dbReference type="ARBA" id="ARBA00022840"/>
    </source>
</evidence>
<dbReference type="InterPro" id="IPR035985">
    <property type="entry name" value="Ubiquitin-activating_enz"/>
</dbReference>
<evidence type="ECO:0000256" key="1">
    <source>
        <dbReference type="ARBA" id="ARBA00005339"/>
    </source>
</evidence>
<keyword evidence="4" id="KW-0547">Nucleotide-binding</keyword>
<dbReference type="GO" id="GO:0005829">
    <property type="term" value="C:cytosol"/>
    <property type="evidence" value="ECO:0007669"/>
    <property type="project" value="TreeGrafter"/>
</dbReference>
<dbReference type="Proteomes" id="UP000001811">
    <property type="component" value="Chromosome 14"/>
</dbReference>
<reference evidence="12" key="3">
    <citation type="submission" date="2025-09" db="UniProtKB">
        <authorList>
            <consortium name="Ensembl"/>
        </authorList>
    </citation>
    <scope>IDENTIFICATION</scope>
    <source>
        <strain evidence="12">Thorbecke</strain>
    </source>
</reference>
<dbReference type="PANTHER" id="PTHR10953">
    <property type="entry name" value="UBIQUITIN-ACTIVATING ENZYME E1"/>
    <property type="match status" value="1"/>
</dbReference>
<dbReference type="Ensembl" id="ENSOCUT00000035610.1">
    <property type="protein sequence ID" value="ENSOCUP00000048483.1"/>
    <property type="gene ID" value="ENSOCUG00000015750.3"/>
</dbReference>
<keyword evidence="6" id="KW-0862">Zinc</keyword>
<dbReference type="AlphaFoldDB" id="A0A5F9DSJ0"/>
<dbReference type="CDD" id="cd00757">
    <property type="entry name" value="ThiF_MoeB_HesA_family"/>
    <property type="match status" value="1"/>
</dbReference>
<dbReference type="GO" id="GO:0071566">
    <property type="term" value="F:UFM1 activating enzyme activity"/>
    <property type="evidence" value="ECO:0007669"/>
    <property type="project" value="TreeGrafter"/>
</dbReference>
<accession>A0A5F9DSJ0</accession>
<comment type="function">
    <text evidence="9">E1-like enzyme which specifically catalyzes the first step in ufmylation. Activates UFM1 by first adenylating its C-terminal glycine residue with ATP, and thereafter linking this residue to the side chain of a cysteine residue in E1, yielding a UFM1-E1 thioester and free AMP. Activates UFM1 via a trans-binding mechanism, in which UFM1 interacts with distinct sites in both subunits of the UBA5 homodimer. Trans-binding also promotes stabilization of the UBA5 homodimer, and enhances ATP-binding. Transfer of UFM1 from UBA5 to the E2-like enzyme UFC1 also takes place using a trans mechanism. Ufmylation plays a key role in various processes, such as ribosome recycling, response to DNA damage, interferon response or reticulophagy (also called ER-phagy). Ufmylation is essential for erythroid differentiation of both megakaryocytes and erythrocytes.</text>
</comment>
<keyword evidence="3" id="KW-0479">Metal-binding</keyword>
<evidence type="ECO:0000313" key="13">
    <source>
        <dbReference type="Proteomes" id="UP000001811"/>
    </source>
</evidence>
<dbReference type="EMBL" id="AAGW02015444">
    <property type="status" value="NOT_ANNOTATED_CDS"/>
    <property type="molecule type" value="Genomic_DNA"/>
</dbReference>
<dbReference type="PANTHER" id="PTHR10953:SF9">
    <property type="entry name" value="UBIQUITIN-LIKE MODIFIER-ACTIVATING ENZYME 5"/>
    <property type="match status" value="1"/>
</dbReference>
<evidence type="ECO:0000256" key="3">
    <source>
        <dbReference type="ARBA" id="ARBA00022723"/>
    </source>
</evidence>
<reference evidence="12" key="2">
    <citation type="submission" date="2025-08" db="UniProtKB">
        <authorList>
            <consortium name="Ensembl"/>
        </authorList>
    </citation>
    <scope>IDENTIFICATION</scope>
    <source>
        <strain evidence="12">Thorbecke</strain>
    </source>
</reference>
<evidence type="ECO:0000313" key="12">
    <source>
        <dbReference type="Ensembl" id="ENSOCUP00000048483.1"/>
    </source>
</evidence>
<evidence type="ECO:0000259" key="11">
    <source>
        <dbReference type="Pfam" id="PF00899"/>
    </source>
</evidence>
<sequence>MNCNTCYVSPSSFLKVYQRMLNGARLALIPDVSVLLEGPDGATSPGPPAPLLAAFLKGFSIQQVEYSAVVEGRTLRTDCSHSDPDRLMALKRMGIVSDYEKIRTFAVAIVGVGGVGSVTAEMLTRCGIGKLLLFDYDKVELANMNRLFFQPHQAGLSKVQAAEHTLRNINPDVLFEVHNYNITTVENFQHFMDRISNGGLEEGKPVDLVLSCVDNFEARMTINTACNELGQTWMESGVSENAVSGHIQLIIPGESACFACAPPLVVAANIDEKTLKREGVCAASLPTTMGVVAGILVQNVLKFLLKFGTVSFYLGYNAMQDFFPTMSMKPNPQCDDRNCRKQQEEYKRKEAALPKQDVIQEEEEIIHEDNEWGIELVSEVSEEELKNSSGPVPDLPEGITVAYTVPKQQEDAVPAVTVEDSGESLEELMAKMKNIKKTPRVYCGQL</sequence>
<evidence type="ECO:0000256" key="10">
    <source>
        <dbReference type="ARBA" id="ARBA00046568"/>
    </source>
</evidence>
<evidence type="ECO:0000256" key="5">
    <source>
        <dbReference type="ARBA" id="ARBA00022786"/>
    </source>
</evidence>
<dbReference type="GO" id="GO:0005524">
    <property type="term" value="F:ATP binding"/>
    <property type="evidence" value="ECO:0007669"/>
    <property type="project" value="UniProtKB-KW"/>
</dbReference>
<evidence type="ECO:0000256" key="2">
    <source>
        <dbReference type="ARBA" id="ARBA00016279"/>
    </source>
</evidence>
<keyword evidence="7" id="KW-0067">ATP-binding</keyword>
<feature type="domain" description="THIF-type NAD/FAD binding fold" evidence="11">
    <location>
        <begin position="86"/>
        <end position="335"/>
    </location>
</feature>
<dbReference type="PROSITE" id="PS00065">
    <property type="entry name" value="D_2_HYDROXYACID_DH_1"/>
    <property type="match status" value="1"/>
</dbReference>
<dbReference type="InterPro" id="IPR000594">
    <property type="entry name" value="ThiF_NAD_FAD-bd"/>
</dbReference>
<dbReference type="GO" id="GO:0046872">
    <property type="term" value="F:metal ion binding"/>
    <property type="evidence" value="ECO:0007669"/>
    <property type="project" value="UniProtKB-KW"/>
</dbReference>